<protein>
    <submittedName>
        <fullName evidence="2">Uncharacterized protein</fullName>
    </submittedName>
</protein>
<keyword evidence="1" id="KW-0812">Transmembrane</keyword>
<dbReference type="Proteomes" id="UP000663844">
    <property type="component" value="Unassembled WGS sequence"/>
</dbReference>
<dbReference type="AlphaFoldDB" id="A0A815V878"/>
<gene>
    <name evidence="2" type="ORF">JYZ213_LOCUS44774</name>
    <name evidence="3" type="ORF">OXD698_LOCUS31373</name>
</gene>
<evidence type="ECO:0000313" key="4">
    <source>
        <dbReference type="Proteomes" id="UP000663845"/>
    </source>
</evidence>
<evidence type="ECO:0000313" key="3">
    <source>
        <dbReference type="EMBL" id="CAF4032120.1"/>
    </source>
</evidence>
<proteinExistence type="predicted"/>
<comment type="caution">
    <text evidence="2">The sequence shown here is derived from an EMBL/GenBank/DDBJ whole genome shotgun (WGS) entry which is preliminary data.</text>
</comment>
<reference evidence="2" key="1">
    <citation type="submission" date="2021-02" db="EMBL/GenBank/DDBJ databases">
        <authorList>
            <person name="Nowell W R."/>
        </authorList>
    </citation>
    <scope>NUCLEOTIDE SEQUENCE</scope>
</reference>
<accession>A0A815V878</accession>
<feature type="transmembrane region" description="Helical" evidence="1">
    <location>
        <begin position="37"/>
        <end position="57"/>
    </location>
</feature>
<feature type="transmembrane region" description="Helical" evidence="1">
    <location>
        <begin position="7"/>
        <end position="25"/>
    </location>
</feature>
<dbReference type="Proteomes" id="UP000663845">
    <property type="component" value="Unassembled WGS sequence"/>
</dbReference>
<keyword evidence="1" id="KW-1133">Transmembrane helix</keyword>
<name>A0A815V878_9BILA</name>
<sequence length="92" mass="10660">IISSLYIGFWLPDIITVLVQITILPSFMDQQLETMEFVVYFIPLLLPMVCLTALPELMKKLKNIITRPQLNVIDVVHYNRRSKQMITVVAAR</sequence>
<evidence type="ECO:0000313" key="2">
    <source>
        <dbReference type="EMBL" id="CAF1524639.1"/>
    </source>
</evidence>
<dbReference type="EMBL" id="CAJNOG010003063">
    <property type="protein sequence ID" value="CAF1524639.1"/>
    <property type="molecule type" value="Genomic_DNA"/>
</dbReference>
<evidence type="ECO:0000256" key="1">
    <source>
        <dbReference type="SAM" id="Phobius"/>
    </source>
</evidence>
<keyword evidence="1" id="KW-0472">Membrane</keyword>
<feature type="non-terminal residue" evidence="2">
    <location>
        <position position="1"/>
    </location>
</feature>
<dbReference type="EMBL" id="CAJOAZ010003865">
    <property type="protein sequence ID" value="CAF4032120.1"/>
    <property type="molecule type" value="Genomic_DNA"/>
</dbReference>
<organism evidence="2 4">
    <name type="scientific">Adineta steineri</name>
    <dbReference type="NCBI Taxonomy" id="433720"/>
    <lineage>
        <taxon>Eukaryota</taxon>
        <taxon>Metazoa</taxon>
        <taxon>Spiralia</taxon>
        <taxon>Gnathifera</taxon>
        <taxon>Rotifera</taxon>
        <taxon>Eurotatoria</taxon>
        <taxon>Bdelloidea</taxon>
        <taxon>Adinetida</taxon>
        <taxon>Adinetidae</taxon>
        <taxon>Adineta</taxon>
    </lineage>
</organism>